<dbReference type="EC" id="3.6.1.-" evidence="1"/>
<comment type="subcellular location">
    <subcellularLocation>
        <location evidence="1">Cytoplasm</location>
    </subcellularLocation>
</comment>
<dbReference type="PANTHER" id="PTHR32120">
    <property type="entry name" value="SMALL RIBOSOMAL SUBUNIT BIOGENESIS GTPASE RSGA"/>
    <property type="match status" value="1"/>
</dbReference>
<dbReference type="NCBIfam" id="TIGR00157">
    <property type="entry name" value="ribosome small subunit-dependent GTPase A"/>
    <property type="match status" value="1"/>
</dbReference>
<dbReference type="InterPro" id="IPR027417">
    <property type="entry name" value="P-loop_NTPase"/>
</dbReference>
<dbReference type="InterPro" id="IPR030378">
    <property type="entry name" value="G_CP_dom"/>
</dbReference>
<dbReference type="GO" id="GO:0005737">
    <property type="term" value="C:cytoplasm"/>
    <property type="evidence" value="ECO:0007669"/>
    <property type="project" value="UniProtKB-SubCell"/>
</dbReference>
<keyword evidence="1" id="KW-0342">GTP-binding</keyword>
<keyword evidence="1" id="KW-0862">Zinc</keyword>
<accession>A0A1L6TB31</accession>
<evidence type="ECO:0000256" key="1">
    <source>
        <dbReference type="HAMAP-Rule" id="MF_01820"/>
    </source>
</evidence>
<keyword evidence="1" id="KW-0694">RNA-binding</keyword>
<keyword evidence="1" id="KW-0699">rRNA-binding</keyword>
<dbReference type="Gene3D" id="3.40.50.300">
    <property type="entry name" value="P-loop containing nucleotide triphosphate hydrolases"/>
    <property type="match status" value="1"/>
</dbReference>
<proteinExistence type="inferred from homology"/>
<feature type="binding site" evidence="1">
    <location>
        <position position="300"/>
    </location>
    <ligand>
        <name>Zn(2+)</name>
        <dbReference type="ChEBI" id="CHEBI:29105"/>
    </ligand>
</feature>
<dbReference type="PANTHER" id="PTHR32120:SF11">
    <property type="entry name" value="SMALL RIBOSOMAL SUBUNIT BIOGENESIS GTPASE RSGA 1, MITOCHONDRIAL-RELATED"/>
    <property type="match status" value="1"/>
</dbReference>
<feature type="binding site" evidence="1">
    <location>
        <position position="308"/>
    </location>
    <ligand>
        <name>Zn(2+)</name>
        <dbReference type="ChEBI" id="CHEBI:29105"/>
    </ligand>
</feature>
<name>A0A1L6TB31_PISSA</name>
<protein>
    <recommendedName>
        <fullName evidence="1">Small ribosomal subunit biogenesis GTPase RsgA</fullName>
        <ecNumber evidence="1">3.6.1.-</ecNumber>
    </recommendedName>
</protein>
<dbReference type="GO" id="GO:0046872">
    <property type="term" value="F:metal ion binding"/>
    <property type="evidence" value="ECO:0007669"/>
    <property type="project" value="UniProtKB-KW"/>
</dbReference>
<dbReference type="InterPro" id="IPR010914">
    <property type="entry name" value="RsgA_GTPase_dom"/>
</dbReference>
<dbReference type="Proteomes" id="UP000029558">
    <property type="component" value="Chromosome"/>
</dbReference>
<reference evidence="2 3" key="1">
    <citation type="journal article" date="2014" name="Genome Announc.">
        <title>Comparative Genome Analysis of Two Isolates of the Fish Pathogen Piscirickettsia salmonis from Different Hosts Reveals Major Differences in Virulence-Associated Secretion Systems.</title>
        <authorList>
            <person name="Bohle H."/>
            <person name="Henriquez P."/>
            <person name="Grothusen H."/>
            <person name="Navas E."/>
            <person name="Sandoval A."/>
            <person name="Bustamante F."/>
            <person name="Bustos P."/>
            <person name="Mancilla M."/>
        </authorList>
    </citation>
    <scope>NUCLEOTIDE SEQUENCE [LARGE SCALE GENOMIC DNA]</scope>
    <source>
        <strain evidence="3">B1-32597</strain>
    </source>
</reference>
<feature type="binding site" evidence="1">
    <location>
        <position position="302"/>
    </location>
    <ligand>
        <name>Zn(2+)</name>
        <dbReference type="ChEBI" id="CHEBI:29105"/>
    </ligand>
</feature>
<dbReference type="HAMAP" id="MF_01820">
    <property type="entry name" value="GTPase_RsgA"/>
    <property type="match status" value="1"/>
</dbReference>
<keyword evidence="1" id="KW-0378">Hydrolase</keyword>
<dbReference type="GO" id="GO:0003924">
    <property type="term" value="F:GTPase activity"/>
    <property type="evidence" value="ECO:0007669"/>
    <property type="project" value="UniProtKB-UniRule"/>
</dbReference>
<keyword evidence="1" id="KW-0547">Nucleotide-binding</keyword>
<organism evidence="2 3">
    <name type="scientific">Piscirickettsia salmonis</name>
    <dbReference type="NCBI Taxonomy" id="1238"/>
    <lineage>
        <taxon>Bacteria</taxon>
        <taxon>Pseudomonadati</taxon>
        <taxon>Pseudomonadota</taxon>
        <taxon>Gammaproteobacteria</taxon>
        <taxon>Thiotrichales</taxon>
        <taxon>Piscirickettsiaceae</taxon>
        <taxon>Piscirickettsia</taxon>
    </lineage>
</organism>
<dbReference type="PROSITE" id="PS50936">
    <property type="entry name" value="ENGC_GTPASE"/>
    <property type="match status" value="1"/>
</dbReference>
<gene>
    <name evidence="1 2" type="primary">rsgA</name>
    <name evidence="2" type="ORF">KU39_1327</name>
</gene>
<feature type="binding site" evidence="1">
    <location>
        <begin position="213"/>
        <end position="221"/>
    </location>
    <ligand>
        <name>GTP</name>
        <dbReference type="ChEBI" id="CHEBI:37565"/>
    </ligand>
</feature>
<comment type="subunit">
    <text evidence="1">Monomer. Associates with 30S ribosomal subunit, binds 16S rRNA.</text>
</comment>
<dbReference type="CDD" id="cd01854">
    <property type="entry name" value="YjeQ_EngC"/>
    <property type="match status" value="1"/>
</dbReference>
<sequence length="349" mass="39057">MAKRRLSRHQSWRIEKIQQQRIQRAQKQEQYIDELLHSSALNAEENGTVITQYGQSADIQMANGAITRCFLRQNIGSVVAGDHVIFRQANGSDGVIVANRRRHSELVRPDKYGKIKAIAANIDHIFIVFATEPEAQEILIDRYLVAAELQGIRPSLVFNKIDLLTPHARTDYLTRFSHYQNMGYPLIEASTHSQYGLNALCHALKDANSVFVGQSGVGKSSLVNMLLESNSARVANISEANHKGRHTTTAATLYHCPTGGHIIDSPGIREFGLWHIEPERLIDGFIDFQPFIGHCQFRNCTHDNEKGCALTAAVKQGKILPLRLANYHRIMKTIVESSHLANSAQKPSH</sequence>
<comment type="function">
    <text evidence="1">One of several proteins that assist in the late maturation steps of the functional core of the 30S ribosomal subunit. Helps release RbfA from mature subunits. May play a role in the assembly of ribosomal proteins into the subunit. Circularly permuted GTPase that catalyzes slow GTP hydrolysis, GTPase activity is stimulated by the 30S ribosomal subunit.</text>
</comment>
<dbReference type="Gene3D" id="1.10.40.50">
    <property type="entry name" value="Probable gtpase engc, domain 3"/>
    <property type="match status" value="1"/>
</dbReference>
<dbReference type="GO" id="GO:0042274">
    <property type="term" value="P:ribosomal small subunit biogenesis"/>
    <property type="evidence" value="ECO:0007669"/>
    <property type="project" value="UniProtKB-UniRule"/>
</dbReference>
<keyword evidence="1" id="KW-0963">Cytoplasm</keyword>
<dbReference type="PROSITE" id="PS51721">
    <property type="entry name" value="G_CP"/>
    <property type="match status" value="1"/>
</dbReference>
<feature type="binding site" evidence="1">
    <location>
        <begin position="159"/>
        <end position="162"/>
    </location>
    <ligand>
        <name>GTP</name>
        <dbReference type="ChEBI" id="CHEBI:37565"/>
    </ligand>
</feature>
<dbReference type="EMBL" id="CP012508">
    <property type="protein sequence ID" value="ALB22509.1"/>
    <property type="molecule type" value="Genomic_DNA"/>
</dbReference>
<dbReference type="NCBIfam" id="NF008931">
    <property type="entry name" value="PRK12288.1"/>
    <property type="match status" value="1"/>
</dbReference>
<feature type="binding site" evidence="1">
    <location>
        <position position="295"/>
    </location>
    <ligand>
        <name>Zn(2+)</name>
        <dbReference type="ChEBI" id="CHEBI:29105"/>
    </ligand>
</feature>
<evidence type="ECO:0000313" key="2">
    <source>
        <dbReference type="EMBL" id="ALB22509.1"/>
    </source>
</evidence>
<comment type="cofactor">
    <cofactor evidence="1">
        <name>Zn(2+)</name>
        <dbReference type="ChEBI" id="CHEBI:29105"/>
    </cofactor>
    <text evidence="1">Binds 1 zinc ion per subunit.</text>
</comment>
<dbReference type="InterPro" id="IPR012340">
    <property type="entry name" value="NA-bd_OB-fold"/>
</dbReference>
<dbReference type="OrthoDB" id="9809485at2"/>
<dbReference type="InterPro" id="IPR004881">
    <property type="entry name" value="Ribosome_biogen_GTPase_RsgA"/>
</dbReference>
<dbReference type="GO" id="GO:0005525">
    <property type="term" value="F:GTP binding"/>
    <property type="evidence" value="ECO:0007669"/>
    <property type="project" value="UniProtKB-UniRule"/>
</dbReference>
<keyword evidence="1" id="KW-0479">Metal-binding</keyword>
<dbReference type="SUPFAM" id="SSF52540">
    <property type="entry name" value="P-loop containing nucleoside triphosphate hydrolases"/>
    <property type="match status" value="1"/>
</dbReference>
<dbReference type="Gene3D" id="2.40.50.140">
    <property type="entry name" value="Nucleic acid-binding proteins"/>
    <property type="match status" value="1"/>
</dbReference>
<evidence type="ECO:0000313" key="3">
    <source>
        <dbReference type="Proteomes" id="UP000029558"/>
    </source>
</evidence>
<dbReference type="GO" id="GO:0019843">
    <property type="term" value="F:rRNA binding"/>
    <property type="evidence" value="ECO:0007669"/>
    <property type="project" value="UniProtKB-KW"/>
</dbReference>
<dbReference type="RefSeq" id="WP_027242798.1">
    <property type="nucleotide sequence ID" value="NZ_CP012508.1"/>
</dbReference>
<dbReference type="AlphaFoldDB" id="A0A1L6TB31"/>
<keyword evidence="1" id="KW-0690">Ribosome biogenesis</keyword>
<dbReference type="Pfam" id="PF03193">
    <property type="entry name" value="RsgA_GTPase"/>
    <property type="match status" value="1"/>
</dbReference>
<comment type="similarity">
    <text evidence="1">Belongs to the TRAFAC class YlqF/YawG GTPase family. RsgA subfamily.</text>
</comment>